<protein>
    <submittedName>
        <fullName evidence="1">Uncharacterized protein</fullName>
    </submittedName>
</protein>
<dbReference type="KEGG" id="vg:6779526"/>
<name>B5AX90_9CAUD</name>
<dbReference type="RefSeq" id="YP_002128505.1">
    <property type="nucleotide sequence ID" value="NC_011142.1"/>
</dbReference>
<keyword evidence="2" id="KW-1185">Reference proteome</keyword>
<proteinExistence type="predicted"/>
<reference evidence="2" key="1">
    <citation type="journal article" date="2009" name="Environ. Microbiol. Rep.">
        <title>Isolation and genomic characterization of the first phage infecting Iodobacteria: ?PLPE, a myovirus having a novel set of features.</title>
        <authorList>
            <person name="Leblanc C."/>
            <person name="Caumont-Sarcos A."/>
            <person name="Comeau A.M."/>
            <person name="Krisch H.M."/>
        </authorList>
    </citation>
    <scope>NUCLEOTIDE SEQUENCE [LARGE SCALE GENOMIC DNA]</scope>
</reference>
<evidence type="ECO:0000313" key="2">
    <source>
        <dbReference type="Proteomes" id="UP000001862"/>
    </source>
</evidence>
<dbReference type="Proteomes" id="UP000001862">
    <property type="component" value="Segment"/>
</dbReference>
<accession>B5AX90</accession>
<gene>
    <name evidence="1" type="ORF">phiPLPE_71</name>
</gene>
<evidence type="ECO:0000313" key="1">
    <source>
        <dbReference type="EMBL" id="ACG60393.1"/>
    </source>
</evidence>
<organism evidence="1 2">
    <name type="scientific">Iodobacter phage PhiPLPE</name>
    <dbReference type="NCBI Taxonomy" id="551895"/>
    <lineage>
        <taxon>Viruses</taxon>
        <taxon>Duplodnaviria</taxon>
        <taxon>Heunggongvirae</taxon>
        <taxon>Uroviricota</taxon>
        <taxon>Caudoviricetes</taxon>
        <taxon>Iodovirus</taxon>
        <taxon>Iodovirus PLPE</taxon>
    </lineage>
</organism>
<sequence length="76" mass="8605">MSDRLKEATALLDEVHVYIDEWNYPIDLQVRIIEFLEGNQNNDDLAPRPSAIELQDAEIGIPEPFTGLLNPVNQGE</sequence>
<dbReference type="GeneID" id="6779526"/>
<dbReference type="EMBL" id="EU876853">
    <property type="protein sequence ID" value="ACG60393.1"/>
    <property type="molecule type" value="Genomic_DNA"/>
</dbReference>